<keyword evidence="1" id="KW-0732">Signal</keyword>
<evidence type="ECO:0000313" key="3">
    <source>
        <dbReference type="EMBL" id="NLR81091.1"/>
    </source>
</evidence>
<proteinExistence type="predicted"/>
<dbReference type="InterPro" id="IPR050491">
    <property type="entry name" value="AmpC-like"/>
</dbReference>
<feature type="signal peptide" evidence="1">
    <location>
        <begin position="1"/>
        <end position="22"/>
    </location>
</feature>
<dbReference type="InterPro" id="IPR012338">
    <property type="entry name" value="Beta-lactam/transpept-like"/>
</dbReference>
<reference evidence="3 4" key="1">
    <citation type="submission" date="2020-04" db="EMBL/GenBank/DDBJ databases">
        <authorList>
            <person name="Yin C."/>
        </authorList>
    </citation>
    <scope>NUCLEOTIDE SEQUENCE [LARGE SCALE GENOMIC DNA]</scope>
    <source>
        <strain evidence="3 4">Ak56</strain>
    </source>
</reference>
<dbReference type="SUPFAM" id="SSF56601">
    <property type="entry name" value="beta-lactamase/transpeptidase-like"/>
    <property type="match status" value="1"/>
</dbReference>
<dbReference type="Pfam" id="PF00144">
    <property type="entry name" value="Beta-lactamase"/>
    <property type="match status" value="1"/>
</dbReference>
<evidence type="ECO:0000259" key="2">
    <source>
        <dbReference type="Pfam" id="PF00144"/>
    </source>
</evidence>
<dbReference type="AlphaFoldDB" id="A0A847SGZ4"/>
<dbReference type="InterPro" id="IPR001466">
    <property type="entry name" value="Beta-lactam-related"/>
</dbReference>
<evidence type="ECO:0000313" key="4">
    <source>
        <dbReference type="Proteomes" id="UP000552864"/>
    </source>
</evidence>
<dbReference type="PANTHER" id="PTHR46825:SF9">
    <property type="entry name" value="BETA-LACTAMASE-RELATED DOMAIN-CONTAINING PROTEIN"/>
    <property type="match status" value="1"/>
</dbReference>
<evidence type="ECO:0000256" key="1">
    <source>
        <dbReference type="SAM" id="SignalP"/>
    </source>
</evidence>
<accession>A0A847SGZ4</accession>
<gene>
    <name evidence="3" type="ORF">HGH91_20850</name>
</gene>
<dbReference type="EMBL" id="JABAHZ010000005">
    <property type="protein sequence ID" value="NLR81091.1"/>
    <property type="molecule type" value="Genomic_DNA"/>
</dbReference>
<dbReference type="Gene3D" id="3.40.710.10">
    <property type="entry name" value="DD-peptidase/beta-lactamase superfamily"/>
    <property type="match status" value="1"/>
</dbReference>
<protein>
    <submittedName>
        <fullName evidence="3">Beta-lactamase family protein</fullName>
    </submittedName>
</protein>
<name>A0A847SGZ4_9BACT</name>
<dbReference type="RefSeq" id="WP_168740744.1">
    <property type="nucleotide sequence ID" value="NZ_JABAHZ010000005.1"/>
</dbReference>
<keyword evidence="4" id="KW-1185">Reference proteome</keyword>
<sequence length="462" mass="52812">MIKSFFLLAVSFLCLNVTCSFAQSEQAEKPENRIDKFVDKHLFTIAPGAVVLVAKGENITYYKAFGKDNVAKNTKMNKETVFRIGSLTKPFTAIAILMLMQEHKINLSDTIQQYIPDFPLKAYPVTIEHLLTHTSGIKNYFEIKNQAKEKQQYTPREAIAYFEEEPLEFEPGTQYRYSNSNYYLLGYIIEKASGLSYPDFIQKRIFDVVGMLHSYYGQVSGRRSRLAAGYSRFNGKMEDAALQEITSIYAAGGLLSNAMDLLHWHQALFNGKLISNTMLTKAISPFRLKNGQLSEYGYGWFLSGIDSMKTIEHSGSTDGYQSDLVYIPEKDTRIITLFNCYEADREWIIATNDIARLATGQPLKEDLHLSKSSLQQYTGTYKHNEDWQMIFTMKGDDLYVRCPKAGLPDIKLYALKENYFYTKETPIKFELLKQPDGSMLLVTYNDSGKDAEWKRVDKTNGE</sequence>
<dbReference type="Proteomes" id="UP000552864">
    <property type="component" value="Unassembled WGS sequence"/>
</dbReference>
<comment type="caution">
    <text evidence="3">The sequence shown here is derived from an EMBL/GenBank/DDBJ whole genome shotgun (WGS) entry which is preliminary data.</text>
</comment>
<feature type="chain" id="PRO_5032516045" evidence="1">
    <location>
        <begin position="23"/>
        <end position="462"/>
    </location>
</feature>
<organism evidence="3 4">
    <name type="scientific">Chitinophaga eiseniae</name>
    <dbReference type="NCBI Taxonomy" id="634771"/>
    <lineage>
        <taxon>Bacteria</taxon>
        <taxon>Pseudomonadati</taxon>
        <taxon>Bacteroidota</taxon>
        <taxon>Chitinophagia</taxon>
        <taxon>Chitinophagales</taxon>
        <taxon>Chitinophagaceae</taxon>
        <taxon>Chitinophaga</taxon>
    </lineage>
</organism>
<feature type="domain" description="Beta-lactamase-related" evidence="2">
    <location>
        <begin position="46"/>
        <end position="343"/>
    </location>
</feature>
<dbReference type="PANTHER" id="PTHR46825">
    <property type="entry name" value="D-ALANYL-D-ALANINE-CARBOXYPEPTIDASE/ENDOPEPTIDASE AMPH"/>
    <property type="match status" value="1"/>
</dbReference>